<sequence>MLEMSEKPEVTKKSTRFIFDQSKNERFTIQLGFRQLHRRLKNSWKVDINTDEITKETFEDCRVFIIPHPLKKFTQEEFESIRWFLENGGSVIVFMSEGGEVSSQTNINHFLEEFGIVFNQDAVIRTIFHKYFEPKEALIFDGILNRAISQAAGAVSSNADDNNNSQALAILYPFGSTLNVSKKSLSVLSTGSACYPACRPICAFHTTEHSNGKLIALGSVHMFTDGYIDKEKNYKLWEVMATFLTEGLELNLLDSTEPDLMDDHCIPDHIELSTQVKVCLQECDFDTTESNNFMELFDTTLYSVDLSKWAKAIQTYEDVGLKHEPLTLIVPQFEVPLPPLEPAVFPPEFGELPPPKLELFDLDDMFASTETQLARLANKCGEDDCAYFLKEAGEILGITRNLPHNDRTPKRILEYVLIQVSEFKKLNQEEDEVDQNFTEDLNAFHATLDQDSEQFLNDMDDYDELP</sequence>
<gene>
    <name evidence="4" type="ORF">EVEC_LOCUS4919</name>
</gene>
<keyword evidence="5" id="KW-1185">Reference proteome</keyword>
<dbReference type="InterPro" id="IPR039975">
    <property type="entry name" value="IFT52"/>
</dbReference>
<dbReference type="GO" id="GO:0060271">
    <property type="term" value="P:cilium assembly"/>
    <property type="evidence" value="ECO:0007669"/>
    <property type="project" value="TreeGrafter"/>
</dbReference>
<dbReference type="Gene3D" id="6.10.250.2800">
    <property type="match status" value="1"/>
</dbReference>
<accession>A0A0N4V510</accession>
<dbReference type="Proteomes" id="UP000274131">
    <property type="component" value="Unassembled WGS sequence"/>
</dbReference>
<dbReference type="Pfam" id="PF23355">
    <property type="entry name" value="IFT52_GIFT"/>
    <property type="match status" value="1"/>
</dbReference>
<dbReference type="PANTHER" id="PTHR12969">
    <property type="entry name" value="NGD5/OSM-6/IFT52"/>
    <property type="match status" value="1"/>
</dbReference>
<dbReference type="PANTHER" id="PTHR12969:SF7">
    <property type="entry name" value="INTRAFLAGELLAR TRANSPORT PROTEIN 52 HOMOLOG"/>
    <property type="match status" value="1"/>
</dbReference>
<feature type="domain" description="IFT52 central" evidence="2">
    <location>
        <begin position="272"/>
        <end position="355"/>
    </location>
</feature>
<dbReference type="OrthoDB" id="10259368at2759"/>
<dbReference type="InterPro" id="IPR055460">
    <property type="entry name" value="IFT52_central"/>
</dbReference>
<dbReference type="GO" id="GO:0030992">
    <property type="term" value="C:intraciliary transport particle B"/>
    <property type="evidence" value="ECO:0007669"/>
    <property type="project" value="TreeGrafter"/>
</dbReference>
<evidence type="ECO:0000313" key="5">
    <source>
        <dbReference type="Proteomes" id="UP000274131"/>
    </source>
</evidence>
<protein>
    <submittedName>
        <fullName evidence="6">ABC_transp_aux domain-containing protein</fullName>
    </submittedName>
</protein>
<dbReference type="WBParaSite" id="EVEC_0000528801-mRNA-1">
    <property type="protein sequence ID" value="EVEC_0000528801-mRNA-1"/>
    <property type="gene ID" value="EVEC_0000528801"/>
</dbReference>
<dbReference type="Pfam" id="PF21178">
    <property type="entry name" value="Itf52_C"/>
    <property type="match status" value="1"/>
</dbReference>
<evidence type="ECO:0000259" key="2">
    <source>
        <dbReference type="Pfam" id="PF23352"/>
    </source>
</evidence>
<dbReference type="GO" id="GO:0005814">
    <property type="term" value="C:centriole"/>
    <property type="evidence" value="ECO:0007669"/>
    <property type="project" value="TreeGrafter"/>
</dbReference>
<dbReference type="GO" id="GO:0005929">
    <property type="term" value="C:cilium"/>
    <property type="evidence" value="ECO:0007669"/>
    <property type="project" value="TreeGrafter"/>
</dbReference>
<evidence type="ECO:0000313" key="6">
    <source>
        <dbReference type="WBParaSite" id="EVEC_0000528801-mRNA-1"/>
    </source>
</evidence>
<feature type="domain" description="IFT52 GIFT" evidence="3">
    <location>
        <begin position="18"/>
        <end position="254"/>
    </location>
</feature>
<dbReference type="STRING" id="51028.A0A0N4V510"/>
<organism evidence="6">
    <name type="scientific">Enterobius vermicularis</name>
    <name type="common">Human pinworm</name>
    <dbReference type="NCBI Taxonomy" id="51028"/>
    <lineage>
        <taxon>Eukaryota</taxon>
        <taxon>Metazoa</taxon>
        <taxon>Ecdysozoa</taxon>
        <taxon>Nematoda</taxon>
        <taxon>Chromadorea</taxon>
        <taxon>Rhabditida</taxon>
        <taxon>Spirurina</taxon>
        <taxon>Oxyuridomorpha</taxon>
        <taxon>Oxyuroidea</taxon>
        <taxon>Oxyuridae</taxon>
        <taxon>Enterobius</taxon>
    </lineage>
</organism>
<reference evidence="4 5" key="2">
    <citation type="submission" date="2018-10" db="EMBL/GenBank/DDBJ databases">
        <authorList>
            <consortium name="Pathogen Informatics"/>
        </authorList>
    </citation>
    <scope>NUCLEOTIDE SEQUENCE [LARGE SCALE GENOMIC DNA]</scope>
</reference>
<dbReference type="GO" id="GO:0042073">
    <property type="term" value="P:intraciliary transport"/>
    <property type="evidence" value="ECO:0007669"/>
    <property type="project" value="TreeGrafter"/>
</dbReference>
<dbReference type="EMBL" id="UXUI01008001">
    <property type="protein sequence ID" value="VDD90168.1"/>
    <property type="molecule type" value="Genomic_DNA"/>
</dbReference>
<evidence type="ECO:0000259" key="1">
    <source>
        <dbReference type="Pfam" id="PF21178"/>
    </source>
</evidence>
<dbReference type="InterPro" id="IPR055458">
    <property type="entry name" value="IFT52_GIFT"/>
</dbReference>
<evidence type="ECO:0000259" key="3">
    <source>
        <dbReference type="Pfam" id="PF23355"/>
    </source>
</evidence>
<evidence type="ECO:0000313" key="4">
    <source>
        <dbReference type="EMBL" id="VDD90168.1"/>
    </source>
</evidence>
<feature type="domain" description="Intraflagellar transport protein 52 C-terminal" evidence="1">
    <location>
        <begin position="366"/>
        <end position="417"/>
    </location>
</feature>
<name>A0A0N4V510_ENTVE</name>
<dbReference type="Pfam" id="PF23352">
    <property type="entry name" value="IFT52_central"/>
    <property type="match status" value="1"/>
</dbReference>
<reference evidence="6" key="1">
    <citation type="submission" date="2017-02" db="UniProtKB">
        <authorList>
            <consortium name="WormBaseParasite"/>
        </authorList>
    </citation>
    <scope>IDENTIFICATION</scope>
</reference>
<dbReference type="InterPro" id="IPR048643">
    <property type="entry name" value="Itf52_C"/>
</dbReference>
<dbReference type="CDD" id="cd23683">
    <property type="entry name" value="IFT52_CTD"/>
    <property type="match status" value="1"/>
</dbReference>
<proteinExistence type="predicted"/>
<dbReference type="AlphaFoldDB" id="A0A0N4V510"/>